<keyword evidence="4 12" id="KW-0808">Transferase</keyword>
<gene>
    <name evidence="12" type="ORF">TraAM80_06525</name>
</gene>
<sequence length="1457" mass="160117">MHSIQQYDVFSPMQTRKRESVLRRYASALGIPQFSTISLGVAWMLGFVVALTAGALSDAFQGNDPAIPLIPTTSLAVGLNGFCALLSILLGYSLWDSFSIYQPFAGGERYVLLQGCGWTLLVAASAAMIVYVIQLEPPTFRYGVLTILEGFASIGNILLAVSLHYFTPSESRNRPVEGTPQRSMDNPDKGSVLEWMLHSPNSETGLVVIFMLSQLLLCNIGALFRTLSSPAMVLFTTFHVISGIIIYLLIKWKQAEGFNILRGPVETLYCLLSWLVYALALVGGITLTRTGTEAPQMTFGMVALAAFVGILSQLVLVRTSLYKESHDSFQSTVAKYARFFFSAMATALACISIGIMYYVKREEKSFTGSRNEQALTEGFLFCQTLSVFLLLALTPVTHLIGRVIYGEAFSFFQPFRGSMGFIFLQALGWAFFAVCILCMTFHMTATNFRWILYATAAGAMGQFFIQFSIEAFASGVCVAKEQAAGNLKRGDVKTEEGSITGELIVSLLLQLASIILRLMIDISLAQNSAFSSAQKRLLITFASLAFVVSVPLAHYSGTSKDIPFFAPFRGSGTYIALQALGWVGYALFLLKAILDGVISLNDLDAIHFSLESPFYFWFTLEGCLQLVPLVLIVLSVVMEVRFSIPRQRGRRMVLEALQCVKAALDESLDARKANERAALQLSMRILAASTLSAHGMHYDRDSFCLGDKPTPGKHTATKAMEVMKDICFTGEEEDVLPLFPTEAESRHGAAILLVMMLCFTSASGYVIAALWASTVPLVGFVFAVGGLAVCTISCVGTHCGYGALLQGQTGEYTFFMLFKGGSVFVALQIAGWVSYACTFILTLIHTLEDEGQTVKLFTGAVFSVFSQILILVSIPKFDSRPRRQTYLEENGEGVVAVLVFIGAFLFGHLYLRAQEFFRELDAVCVADVDMVPSTRRSHVPFFIMALSIVAAVPFVLVTLGRSTKHLVSAAHTPHRDIDTDEDEPWGRRKSLMVNVVLRVSEIMILTLGMTTPMAFLFLVYLFMHGVQSGFLPLIQYWIPVAVIAVVLALLLSLVPHVMSISVLRQLVAFRECVVVCGVYSVAIISFIIIYGPAFCLPFHSVGAYYTGAVTLALSVAAPFRQFRTLLRFGVYAVLGYATYVEYFRVLESHTALSALATLGYYAIDAGELLVWLWYLPSYDGKPEETGACRRLGFVTWAEKHLFRDIGNYFSYRVILEDESVNMRDSSNQYIFAFHPHGVFAGSALCGIFSEAWKQKIGHNAKTYVSTHGASVMFNIPIIRDFNLSLGALSVTRAAIESSLSCGNSPLIVIGGQAELILTKRSNKVMSIITYHHGFVRLALRHKVPLVPVVSFAEQNVLSIVSAPTMQRATLKVLGFPFPIIPYGRWLLPLPYRTPLTLVVGSPLPIPPGASADNPSDVSALADAYFASQRILFYKHRTAAGYPEMELEFHSRQGGKVD</sequence>
<evidence type="ECO:0000256" key="3">
    <source>
        <dbReference type="ARBA" id="ARBA00022516"/>
    </source>
</evidence>
<feature type="transmembrane region" description="Helical" evidence="11">
    <location>
        <begin position="145"/>
        <end position="166"/>
    </location>
</feature>
<feature type="transmembrane region" description="Helical" evidence="11">
    <location>
        <begin position="856"/>
        <end position="874"/>
    </location>
</feature>
<evidence type="ECO:0000313" key="13">
    <source>
        <dbReference type="Proteomes" id="UP000283634"/>
    </source>
</evidence>
<dbReference type="Pfam" id="PF03982">
    <property type="entry name" value="DAGAT"/>
    <property type="match status" value="1"/>
</dbReference>
<feature type="transmembrane region" description="Helical" evidence="11">
    <location>
        <begin position="230"/>
        <end position="250"/>
    </location>
</feature>
<accession>A0A422N9P8</accession>
<evidence type="ECO:0000256" key="5">
    <source>
        <dbReference type="ARBA" id="ARBA00022692"/>
    </source>
</evidence>
<evidence type="ECO:0000256" key="4">
    <source>
        <dbReference type="ARBA" id="ARBA00022679"/>
    </source>
</evidence>
<dbReference type="Proteomes" id="UP000283634">
    <property type="component" value="Unassembled WGS sequence"/>
</dbReference>
<feature type="transmembrane region" description="Helical" evidence="11">
    <location>
        <begin position="614"/>
        <end position="642"/>
    </location>
</feature>
<evidence type="ECO:0000256" key="7">
    <source>
        <dbReference type="ARBA" id="ARBA00022989"/>
    </source>
</evidence>
<feature type="transmembrane region" description="Helical" evidence="11">
    <location>
        <begin position="536"/>
        <end position="553"/>
    </location>
</feature>
<evidence type="ECO:0000256" key="10">
    <source>
        <dbReference type="ARBA" id="ARBA00023315"/>
    </source>
</evidence>
<proteinExistence type="inferred from homology"/>
<feature type="transmembrane region" description="Helical" evidence="11">
    <location>
        <begin position="1126"/>
        <end position="1145"/>
    </location>
</feature>
<organism evidence="12 13">
    <name type="scientific">Trypanosoma rangeli</name>
    <dbReference type="NCBI Taxonomy" id="5698"/>
    <lineage>
        <taxon>Eukaryota</taxon>
        <taxon>Discoba</taxon>
        <taxon>Euglenozoa</taxon>
        <taxon>Kinetoplastea</taxon>
        <taxon>Metakinetoplastina</taxon>
        <taxon>Trypanosomatida</taxon>
        <taxon>Trypanosomatidae</taxon>
        <taxon>Trypanosoma</taxon>
        <taxon>Herpetosoma</taxon>
    </lineage>
</organism>
<protein>
    <submittedName>
        <fullName evidence="12">Putative diacylglycerol acyltransferase</fullName>
        <ecNumber evidence="12">2.3.1.20</ecNumber>
    </submittedName>
</protein>
<feature type="transmembrane region" description="Helical" evidence="11">
    <location>
        <begin position="338"/>
        <end position="358"/>
    </location>
</feature>
<feature type="transmembrane region" description="Helical" evidence="11">
    <location>
        <begin position="1102"/>
        <end position="1119"/>
    </location>
</feature>
<keyword evidence="10 12" id="KW-0012">Acyltransferase</keyword>
<feature type="transmembrane region" description="Helical" evidence="11">
    <location>
        <begin position="574"/>
        <end position="594"/>
    </location>
</feature>
<evidence type="ECO:0000256" key="11">
    <source>
        <dbReference type="SAM" id="Phobius"/>
    </source>
</evidence>
<keyword evidence="5 11" id="KW-0812">Transmembrane</keyword>
<evidence type="ECO:0000256" key="2">
    <source>
        <dbReference type="ARBA" id="ARBA00005420"/>
    </source>
</evidence>
<feature type="transmembrane region" description="Helical" evidence="11">
    <location>
        <begin position="1066"/>
        <end position="1090"/>
    </location>
</feature>
<dbReference type="GO" id="GO:0006629">
    <property type="term" value="P:lipid metabolic process"/>
    <property type="evidence" value="ECO:0007669"/>
    <property type="project" value="UniProtKB-KW"/>
</dbReference>
<name>A0A422N9P8_TRYRA</name>
<dbReference type="PANTHER" id="PTHR12317:SF34">
    <property type="entry name" value="ACYLTRANSFERASE"/>
    <property type="match status" value="1"/>
</dbReference>
<comment type="subcellular location">
    <subcellularLocation>
        <location evidence="1">Endoplasmic reticulum membrane</location>
        <topology evidence="1">Multi-pass membrane protein</topology>
    </subcellularLocation>
</comment>
<keyword evidence="7 11" id="KW-1133">Transmembrane helix</keyword>
<feature type="transmembrane region" description="Helical" evidence="11">
    <location>
        <begin position="450"/>
        <end position="478"/>
    </location>
</feature>
<feature type="transmembrane region" description="Helical" evidence="11">
    <location>
        <begin position="110"/>
        <end position="133"/>
    </location>
</feature>
<dbReference type="GO" id="GO:0005789">
    <property type="term" value="C:endoplasmic reticulum membrane"/>
    <property type="evidence" value="ECO:0007669"/>
    <property type="project" value="UniProtKB-SubCell"/>
</dbReference>
<dbReference type="PANTHER" id="PTHR12317">
    <property type="entry name" value="DIACYLGLYCEROL O-ACYLTRANSFERASE"/>
    <property type="match status" value="1"/>
</dbReference>
<dbReference type="GeneID" id="40330458"/>
<feature type="transmembrane region" description="Helical" evidence="11">
    <location>
        <begin position="749"/>
        <end position="771"/>
    </location>
</feature>
<feature type="transmembrane region" description="Helical" evidence="11">
    <location>
        <begin position="939"/>
        <end position="959"/>
    </location>
</feature>
<feature type="transmembrane region" description="Helical" evidence="11">
    <location>
        <begin position="777"/>
        <end position="804"/>
    </location>
</feature>
<keyword evidence="3" id="KW-0444">Lipid biosynthesis</keyword>
<feature type="transmembrane region" description="Helical" evidence="11">
    <location>
        <begin position="995"/>
        <end position="1022"/>
    </location>
</feature>
<feature type="transmembrane region" description="Helical" evidence="11">
    <location>
        <begin position="297"/>
        <end position="317"/>
    </location>
</feature>
<feature type="transmembrane region" description="Helical" evidence="11">
    <location>
        <begin position="1034"/>
        <end position="1054"/>
    </location>
</feature>
<dbReference type="VEuPathDB" id="TriTrypDB:TRSC58_06690"/>
<feature type="transmembrane region" description="Helical" evidence="11">
    <location>
        <begin position="816"/>
        <end position="844"/>
    </location>
</feature>
<dbReference type="GO" id="GO:0004144">
    <property type="term" value="F:diacylglycerol O-acyltransferase activity"/>
    <property type="evidence" value="ECO:0007669"/>
    <property type="project" value="UniProtKB-EC"/>
</dbReference>
<comment type="similarity">
    <text evidence="2">Belongs to the diacylglycerol acyltransferase family.</text>
</comment>
<dbReference type="OMA" id="PFMPFRG"/>
<evidence type="ECO:0000256" key="1">
    <source>
        <dbReference type="ARBA" id="ARBA00004477"/>
    </source>
</evidence>
<dbReference type="CDD" id="cd07987">
    <property type="entry name" value="LPLAT_MGAT-like"/>
    <property type="match status" value="1"/>
</dbReference>
<keyword evidence="6" id="KW-0256">Endoplasmic reticulum</keyword>
<feature type="transmembrane region" description="Helical" evidence="11">
    <location>
        <begin position="205"/>
        <end position="224"/>
    </location>
</feature>
<dbReference type="InterPro" id="IPR007130">
    <property type="entry name" value="DAGAT"/>
</dbReference>
<evidence type="ECO:0000313" key="12">
    <source>
        <dbReference type="EMBL" id="RNF02197.1"/>
    </source>
</evidence>
<comment type="caution">
    <text evidence="12">The sequence shown here is derived from an EMBL/GenBank/DDBJ whole genome shotgun (WGS) entry which is preliminary data.</text>
</comment>
<evidence type="ECO:0000256" key="6">
    <source>
        <dbReference type="ARBA" id="ARBA00022824"/>
    </source>
</evidence>
<evidence type="ECO:0000256" key="9">
    <source>
        <dbReference type="ARBA" id="ARBA00023136"/>
    </source>
</evidence>
<feature type="transmembrane region" description="Helical" evidence="11">
    <location>
        <begin position="378"/>
        <end position="400"/>
    </location>
</feature>
<keyword evidence="13" id="KW-1185">Reference proteome</keyword>
<dbReference type="EC" id="2.3.1.20" evidence="12"/>
<evidence type="ECO:0000256" key="8">
    <source>
        <dbReference type="ARBA" id="ARBA00023098"/>
    </source>
</evidence>
<reference evidence="12 13" key="1">
    <citation type="journal article" date="2018" name="BMC Genomics">
        <title>Genomic comparison of Trypanosoma conorhini and Trypanosoma rangeli to Trypanosoma cruzi strains of high and low virulence.</title>
        <authorList>
            <person name="Bradwell K.R."/>
            <person name="Koparde V.N."/>
            <person name="Matveyev A.V."/>
            <person name="Serrano M.G."/>
            <person name="Alves J.M."/>
            <person name="Parikh H."/>
            <person name="Huang B."/>
            <person name="Lee V."/>
            <person name="Espinosa-Alvarez O."/>
            <person name="Ortiz P.A."/>
            <person name="Costa-Martins A.G."/>
            <person name="Teixeira M.M."/>
            <person name="Buck G.A."/>
        </authorList>
    </citation>
    <scope>NUCLEOTIDE SEQUENCE [LARGE SCALE GENOMIC DNA]</scope>
    <source>
        <strain evidence="12 13">AM80</strain>
    </source>
</reference>
<keyword evidence="9 11" id="KW-0472">Membrane</keyword>
<dbReference type="OrthoDB" id="264532at2759"/>
<feature type="transmembrane region" description="Helical" evidence="11">
    <location>
        <begin position="25"/>
        <end position="55"/>
    </location>
</feature>
<feature type="transmembrane region" description="Helical" evidence="11">
    <location>
        <begin position="271"/>
        <end position="291"/>
    </location>
</feature>
<feature type="transmembrane region" description="Helical" evidence="11">
    <location>
        <begin position="421"/>
        <end position="444"/>
    </location>
</feature>
<feature type="transmembrane region" description="Helical" evidence="11">
    <location>
        <begin position="894"/>
        <end position="911"/>
    </location>
</feature>
<dbReference type="EMBL" id="MKGL01000241">
    <property type="protein sequence ID" value="RNF02197.1"/>
    <property type="molecule type" value="Genomic_DNA"/>
</dbReference>
<feature type="transmembrane region" description="Helical" evidence="11">
    <location>
        <begin position="75"/>
        <end position="98"/>
    </location>
</feature>
<dbReference type="RefSeq" id="XP_029236769.1">
    <property type="nucleotide sequence ID" value="XM_029383367.1"/>
</dbReference>
<keyword evidence="8" id="KW-0443">Lipid metabolism</keyword>